<gene>
    <name evidence="1" type="ORF">AMTR_s00076p00146490</name>
</gene>
<evidence type="ECO:0000313" key="2">
    <source>
        <dbReference type="Proteomes" id="UP000017836"/>
    </source>
</evidence>
<evidence type="ECO:0000313" key="1">
    <source>
        <dbReference type="EMBL" id="ERN04682.1"/>
    </source>
</evidence>
<dbReference type="AlphaFoldDB" id="W1P497"/>
<protein>
    <submittedName>
        <fullName evidence="1">Uncharacterized protein</fullName>
    </submittedName>
</protein>
<dbReference type="EMBL" id="KI394182">
    <property type="protein sequence ID" value="ERN04682.1"/>
    <property type="molecule type" value="Genomic_DNA"/>
</dbReference>
<organism evidence="1 2">
    <name type="scientific">Amborella trichopoda</name>
    <dbReference type="NCBI Taxonomy" id="13333"/>
    <lineage>
        <taxon>Eukaryota</taxon>
        <taxon>Viridiplantae</taxon>
        <taxon>Streptophyta</taxon>
        <taxon>Embryophyta</taxon>
        <taxon>Tracheophyta</taxon>
        <taxon>Spermatophyta</taxon>
        <taxon>Magnoliopsida</taxon>
        <taxon>Amborellales</taxon>
        <taxon>Amborellaceae</taxon>
        <taxon>Amborella</taxon>
    </lineage>
</organism>
<accession>W1P497</accession>
<name>W1P497_AMBTC</name>
<sequence length="75" mass="8239">MPKSETDSNDNHGIGEALIRVFKGLGIEAHVRPLTSVVPAKVERDMLCHTDDGLISPPLKAKFEKGNQKEYKALP</sequence>
<dbReference type="Gramene" id="ERN04682">
    <property type="protein sequence ID" value="ERN04682"/>
    <property type="gene ID" value="AMTR_s00076p00146490"/>
</dbReference>
<dbReference type="HOGENOM" id="CLU_2674401_0_0_1"/>
<keyword evidence="2" id="KW-1185">Reference proteome</keyword>
<reference evidence="2" key="1">
    <citation type="journal article" date="2013" name="Science">
        <title>The Amborella genome and the evolution of flowering plants.</title>
        <authorList>
            <consortium name="Amborella Genome Project"/>
        </authorList>
    </citation>
    <scope>NUCLEOTIDE SEQUENCE [LARGE SCALE GENOMIC DNA]</scope>
</reference>
<dbReference type="Proteomes" id="UP000017836">
    <property type="component" value="Unassembled WGS sequence"/>
</dbReference>
<proteinExistence type="predicted"/>